<accession>A0AAU9CZK5</accession>
<dbReference type="RefSeq" id="WP_317635209.1">
    <property type="nucleotide sequence ID" value="NZ_AP026802.1"/>
</dbReference>
<dbReference type="AlphaFoldDB" id="A0AAU9CZK5"/>
<evidence type="ECO:0000256" key="1">
    <source>
        <dbReference type="SAM" id="Phobius"/>
    </source>
</evidence>
<gene>
    <name evidence="2" type="ORF">XA3_18550</name>
</gene>
<dbReference type="EMBL" id="AP026802">
    <property type="protein sequence ID" value="BDR59414.1"/>
    <property type="molecule type" value="Genomic_DNA"/>
</dbReference>
<dbReference type="Proteomes" id="UP001321861">
    <property type="component" value="Chromosome"/>
</dbReference>
<dbReference type="NCBIfam" id="NF033863">
    <property type="entry name" value="immun_TipC_fam"/>
    <property type="match status" value="1"/>
</dbReference>
<keyword evidence="1" id="KW-0472">Membrane</keyword>
<organism evidence="2 3">
    <name type="scientific">Xylocopilactobacillus apicola</name>
    <dbReference type="NCBI Taxonomy" id="2932184"/>
    <lineage>
        <taxon>Bacteria</taxon>
        <taxon>Bacillati</taxon>
        <taxon>Bacillota</taxon>
        <taxon>Bacilli</taxon>
        <taxon>Lactobacillales</taxon>
        <taxon>Lactobacillaceae</taxon>
        <taxon>Xylocopilactobacillus</taxon>
    </lineage>
</organism>
<evidence type="ECO:0000313" key="3">
    <source>
        <dbReference type="Proteomes" id="UP001321861"/>
    </source>
</evidence>
<dbReference type="InterPro" id="IPR048042">
    <property type="entry name" value="TipC-like"/>
</dbReference>
<dbReference type="KEGG" id="xap:XA3_18550"/>
<proteinExistence type="predicted"/>
<keyword evidence="1" id="KW-0812">Transmembrane</keyword>
<feature type="transmembrane region" description="Helical" evidence="1">
    <location>
        <begin position="6"/>
        <end position="25"/>
    </location>
</feature>
<evidence type="ECO:0000313" key="2">
    <source>
        <dbReference type="EMBL" id="BDR59414.1"/>
    </source>
</evidence>
<name>A0AAU9CZK5_9LACO</name>
<sequence length="205" mass="24389">MKKRTINIWSMVVTIILLFFSYKVVKVQNIYDEIYYDSKEATGELLDRRSHLGNIKGISRSKTTANYSNDQVMITERYETKYLPSVMDSLSISNDGFRKKLFIYNSYEINYFVTICLESNYNAKRKLLKKGIYFIDSRQEGIIDNHKKVKSLIDKYHISKEQLDYWYELGMKKTLLKDWCSVYPSRFSPEKLGHVKIETQWADYK</sequence>
<keyword evidence="3" id="KW-1185">Reference proteome</keyword>
<reference evidence="2 3" key="1">
    <citation type="journal article" date="2023" name="Microbiol. Spectr.">
        <title>Symbiosis of Carpenter Bees with Uncharacterized Lactic Acid Bacteria Showing NAD Auxotrophy.</title>
        <authorList>
            <person name="Kawasaki S."/>
            <person name="Ozawa K."/>
            <person name="Mori T."/>
            <person name="Yamamoto A."/>
            <person name="Ito M."/>
            <person name="Ohkuma M."/>
            <person name="Sakamoto M."/>
            <person name="Matsutani M."/>
        </authorList>
    </citation>
    <scope>NUCLEOTIDE SEQUENCE [LARGE SCALE GENOMIC DNA]</scope>
    <source>
        <strain evidence="2 3">XA3</strain>
    </source>
</reference>
<protein>
    <submittedName>
        <fullName evidence="2">Uncharacterized protein</fullName>
    </submittedName>
</protein>
<keyword evidence="1" id="KW-1133">Transmembrane helix</keyword>